<evidence type="ECO:0000256" key="1">
    <source>
        <dbReference type="ARBA" id="ARBA00004370"/>
    </source>
</evidence>
<evidence type="ECO:0000256" key="3">
    <source>
        <dbReference type="ARBA" id="ARBA00022989"/>
    </source>
</evidence>
<dbReference type="EMBL" id="UOFL01000131">
    <property type="protein sequence ID" value="VAW77430.1"/>
    <property type="molecule type" value="Genomic_DNA"/>
</dbReference>
<feature type="transmembrane region" description="Helical" evidence="5">
    <location>
        <begin position="116"/>
        <end position="135"/>
    </location>
</feature>
<name>A0A3B0YLC7_9ZZZZ</name>
<dbReference type="Gene3D" id="1.20.120.550">
    <property type="entry name" value="Membrane associated eicosanoid/glutathione metabolism-like domain"/>
    <property type="match status" value="1"/>
</dbReference>
<organism evidence="6">
    <name type="scientific">hydrothermal vent metagenome</name>
    <dbReference type="NCBI Taxonomy" id="652676"/>
    <lineage>
        <taxon>unclassified sequences</taxon>
        <taxon>metagenomes</taxon>
        <taxon>ecological metagenomes</taxon>
    </lineage>
</organism>
<evidence type="ECO:0000256" key="5">
    <source>
        <dbReference type="SAM" id="Phobius"/>
    </source>
</evidence>
<dbReference type="SUPFAM" id="SSF161084">
    <property type="entry name" value="MAPEG domain-like"/>
    <property type="match status" value="1"/>
</dbReference>
<dbReference type="Pfam" id="PF01124">
    <property type="entry name" value="MAPEG"/>
    <property type="match status" value="1"/>
</dbReference>
<gene>
    <name evidence="6" type="ORF">MNBD_GAMMA12-1448</name>
</gene>
<proteinExistence type="predicted"/>
<dbReference type="InterPro" id="IPR001129">
    <property type="entry name" value="Membr-assoc_MAPEG"/>
</dbReference>
<accession>A0A3B0YLC7</accession>
<keyword evidence="2 5" id="KW-0812">Transmembrane</keyword>
<dbReference type="InterPro" id="IPR023352">
    <property type="entry name" value="MAPEG-like_dom_sf"/>
</dbReference>
<keyword evidence="4 5" id="KW-0472">Membrane</keyword>
<dbReference type="GO" id="GO:0016020">
    <property type="term" value="C:membrane"/>
    <property type="evidence" value="ECO:0007669"/>
    <property type="project" value="UniProtKB-SubCell"/>
</dbReference>
<feature type="transmembrane region" description="Helical" evidence="5">
    <location>
        <begin position="70"/>
        <end position="96"/>
    </location>
</feature>
<evidence type="ECO:0008006" key="7">
    <source>
        <dbReference type="Google" id="ProtNLM"/>
    </source>
</evidence>
<evidence type="ECO:0000256" key="2">
    <source>
        <dbReference type="ARBA" id="ARBA00022692"/>
    </source>
</evidence>
<feature type="transmembrane region" description="Helical" evidence="5">
    <location>
        <begin position="6"/>
        <end position="25"/>
    </location>
</feature>
<reference evidence="6" key="1">
    <citation type="submission" date="2018-06" db="EMBL/GenBank/DDBJ databases">
        <authorList>
            <person name="Zhirakovskaya E."/>
        </authorList>
    </citation>
    <scope>NUCLEOTIDE SEQUENCE</scope>
</reference>
<sequence>MQNTTIFFPVLAMAFWTFGVTFFMGRVRFRAVRENKIDLTYFKINHAKQRPETMVRAAQHYNNLFEINSLFYPAVIVIYLLQATSLMTLLLAWGYFISRVFHSLIHLGKNDVQKRFIAFLFSLVFLLGLWIVVLLKII</sequence>
<evidence type="ECO:0000256" key="4">
    <source>
        <dbReference type="ARBA" id="ARBA00023136"/>
    </source>
</evidence>
<comment type="subcellular location">
    <subcellularLocation>
        <location evidence="1">Membrane</location>
    </subcellularLocation>
</comment>
<protein>
    <recommendedName>
        <fullName evidence="7">MAPEG family protein</fullName>
    </recommendedName>
</protein>
<evidence type="ECO:0000313" key="6">
    <source>
        <dbReference type="EMBL" id="VAW77430.1"/>
    </source>
</evidence>
<dbReference type="AlphaFoldDB" id="A0A3B0YLC7"/>
<keyword evidence="3 5" id="KW-1133">Transmembrane helix</keyword>